<evidence type="ECO:0000313" key="2">
    <source>
        <dbReference type="Proteomes" id="UP000293342"/>
    </source>
</evidence>
<reference evidence="1 2" key="1">
    <citation type="submission" date="2019-02" db="EMBL/GenBank/DDBJ databases">
        <title>Kribbella capetownensis sp. nov. and Kribbella speibonae sp. nov., isolated from soil.</title>
        <authorList>
            <person name="Curtis S.M."/>
            <person name="Norton I."/>
            <person name="Everest G.J."/>
            <person name="Meyers P.R."/>
        </authorList>
    </citation>
    <scope>NUCLEOTIDE SEQUENCE [LARGE SCALE GENOMIC DNA]</scope>
    <source>
        <strain evidence="1 2">YM53</strain>
    </source>
</reference>
<accession>A0A4R0JUN1</accession>
<keyword evidence="2" id="KW-1185">Reference proteome</keyword>
<gene>
    <name evidence="1" type="ORF">E0H75_10965</name>
</gene>
<evidence type="ECO:0000313" key="1">
    <source>
        <dbReference type="EMBL" id="TCC50699.1"/>
    </source>
</evidence>
<dbReference type="EMBL" id="SJKD01000002">
    <property type="protein sequence ID" value="TCC50699.1"/>
    <property type="molecule type" value="Genomic_DNA"/>
</dbReference>
<dbReference type="Proteomes" id="UP000293342">
    <property type="component" value="Unassembled WGS sequence"/>
</dbReference>
<comment type="caution">
    <text evidence="1">The sequence shown here is derived from an EMBL/GenBank/DDBJ whole genome shotgun (WGS) entry which is preliminary data.</text>
</comment>
<organism evidence="1 2">
    <name type="scientific">Kribbella capetownensis</name>
    <dbReference type="NCBI Taxonomy" id="1572659"/>
    <lineage>
        <taxon>Bacteria</taxon>
        <taxon>Bacillati</taxon>
        <taxon>Actinomycetota</taxon>
        <taxon>Actinomycetes</taxon>
        <taxon>Propionibacteriales</taxon>
        <taxon>Kribbellaceae</taxon>
        <taxon>Kribbella</taxon>
    </lineage>
</organism>
<dbReference type="AlphaFoldDB" id="A0A4R0JUN1"/>
<name>A0A4R0JUN1_9ACTN</name>
<sequence>MNGYGKVARPDPCVMELVSRLAREPWTDRPSCVHPTLSAVARAVHDHSSSAGRRALLPLAPSFLGTAQPGFESTARLVSLCVSTALVGGELTTDERRRLSRAHQTAVHFLTGQDELAGSARWWFPVLDRVGQSESFYRTFVAPEHAAEAVSVTARAADDVRLRGLLKQCLAVAGSAVATAPSIVAGGRAPI</sequence>
<protein>
    <submittedName>
        <fullName evidence="1">Uncharacterized protein</fullName>
    </submittedName>
</protein>
<dbReference type="OrthoDB" id="7264945at2"/>
<dbReference type="RefSeq" id="WP_131513400.1">
    <property type="nucleotide sequence ID" value="NZ_SJKD01000002.1"/>
</dbReference>
<proteinExistence type="predicted"/>